<keyword evidence="2 6" id="KW-0645">Protease</keyword>
<dbReference type="InterPro" id="IPR001907">
    <property type="entry name" value="ClpP"/>
</dbReference>
<protein>
    <recommendedName>
        <fullName evidence="6 8">ATP-dependent Clp protease proteolytic subunit</fullName>
        <ecNumber evidence="6">3.4.21.92</ecNumber>
    </recommendedName>
    <alternativeName>
        <fullName evidence="6">Endopeptidase Clp</fullName>
    </alternativeName>
</protein>
<dbReference type="EC" id="3.4.21.92" evidence="6"/>
<dbReference type="GO" id="GO:0009368">
    <property type="term" value="C:endopeptidase Clp complex"/>
    <property type="evidence" value="ECO:0007669"/>
    <property type="project" value="TreeGrafter"/>
</dbReference>
<dbReference type="InterPro" id="IPR033135">
    <property type="entry name" value="ClpP_His_AS"/>
</dbReference>
<dbReference type="HAMAP" id="MF_00444">
    <property type="entry name" value="ClpP"/>
    <property type="match status" value="1"/>
</dbReference>
<evidence type="ECO:0000256" key="7">
    <source>
        <dbReference type="PROSITE-ProRule" id="PRU10086"/>
    </source>
</evidence>
<comment type="function">
    <text evidence="6">Cleaves peptides in various proteins in a process that requires ATP hydrolysis. Has a chymotrypsin-like activity. Plays a major role in the degradation of misfolded proteins.</text>
</comment>
<dbReference type="SUPFAM" id="SSF52096">
    <property type="entry name" value="ClpP/crotonase"/>
    <property type="match status" value="1"/>
</dbReference>
<dbReference type="CDD" id="cd07017">
    <property type="entry name" value="S14_ClpP_2"/>
    <property type="match status" value="1"/>
</dbReference>
<dbReference type="GO" id="GO:0005737">
    <property type="term" value="C:cytoplasm"/>
    <property type="evidence" value="ECO:0007669"/>
    <property type="project" value="UniProtKB-SubCell"/>
</dbReference>
<accession>A0A6B2M1Y5</accession>
<dbReference type="NCBIfam" id="NF009205">
    <property type="entry name" value="PRK12553.1"/>
    <property type="match status" value="1"/>
</dbReference>
<evidence type="ECO:0000256" key="1">
    <source>
        <dbReference type="ARBA" id="ARBA00007039"/>
    </source>
</evidence>
<comment type="subunit">
    <text evidence="6">Fourteen ClpP subunits assemble into 2 heptameric rings which stack back to back to give a disk-like structure with a central cavity, resembling the structure of eukaryotic proteasomes.</text>
</comment>
<keyword evidence="10" id="KW-1185">Reference proteome</keyword>
<dbReference type="PRINTS" id="PR00127">
    <property type="entry name" value="CLPPROTEASEP"/>
</dbReference>
<evidence type="ECO:0000256" key="5">
    <source>
        <dbReference type="ARBA" id="ARBA00034021"/>
    </source>
</evidence>
<evidence type="ECO:0000313" key="9">
    <source>
        <dbReference type="EMBL" id="NDV62219.1"/>
    </source>
</evidence>
<comment type="caution">
    <text evidence="9">The sequence shown here is derived from an EMBL/GenBank/DDBJ whole genome shotgun (WGS) entry which is preliminary data.</text>
</comment>
<feature type="active site" evidence="6 7">
    <location>
        <position position="129"/>
    </location>
</feature>
<gene>
    <name evidence="6" type="primary">clpP</name>
    <name evidence="9" type="ORF">G0Q06_07150</name>
</gene>
<dbReference type="PANTHER" id="PTHR10381:SF11">
    <property type="entry name" value="ATP-DEPENDENT CLP PROTEASE PROTEOLYTIC SUBUNIT, MITOCHONDRIAL"/>
    <property type="match status" value="1"/>
</dbReference>
<dbReference type="EMBL" id="JAAGNX010000002">
    <property type="protein sequence ID" value="NDV62219.1"/>
    <property type="molecule type" value="Genomic_DNA"/>
</dbReference>
<comment type="subcellular location">
    <subcellularLocation>
        <location evidence="6">Cytoplasm</location>
    </subcellularLocation>
</comment>
<evidence type="ECO:0000256" key="3">
    <source>
        <dbReference type="ARBA" id="ARBA00022801"/>
    </source>
</evidence>
<dbReference type="GO" id="GO:0004176">
    <property type="term" value="F:ATP-dependent peptidase activity"/>
    <property type="evidence" value="ECO:0007669"/>
    <property type="project" value="InterPro"/>
</dbReference>
<sequence>MQFRPTANDETDQNDSPKKLPLSEMMKRKFLEERKIFFWGEVNDKSARVATEELLYLEASDPGKEITLYLNSPGGSITAGMAVYDTMMLITSPIKVVVVGLAASMGSIFLCGGTKGKRFVYPHSRVLIHQPLIMGTMRGAAVDIHIQAQEMEKLREEMNKILSDSSGQPIEQIQKDTDRDFYLNAQEAIDYGLADAIVEKIDD</sequence>
<dbReference type="Pfam" id="PF00574">
    <property type="entry name" value="CLP_protease"/>
    <property type="match status" value="1"/>
</dbReference>
<proteinExistence type="inferred from homology"/>
<comment type="similarity">
    <text evidence="1 6 8">Belongs to the peptidase S14 family.</text>
</comment>
<evidence type="ECO:0000256" key="8">
    <source>
        <dbReference type="RuleBase" id="RU003567"/>
    </source>
</evidence>
<name>A0A6B2M1Y5_9BACT</name>
<dbReference type="Proteomes" id="UP000478417">
    <property type="component" value="Unassembled WGS sequence"/>
</dbReference>
<dbReference type="PANTHER" id="PTHR10381">
    <property type="entry name" value="ATP-DEPENDENT CLP PROTEASE PROTEOLYTIC SUBUNIT"/>
    <property type="match status" value="1"/>
</dbReference>
<dbReference type="PROSITE" id="PS00382">
    <property type="entry name" value="CLP_PROTEASE_HIS"/>
    <property type="match status" value="1"/>
</dbReference>
<dbReference type="RefSeq" id="WP_163963926.1">
    <property type="nucleotide sequence ID" value="NZ_JAAGNX010000002.1"/>
</dbReference>
<dbReference type="Gene3D" id="3.90.226.10">
    <property type="entry name" value="2-enoyl-CoA Hydratase, Chain A, domain 1"/>
    <property type="match status" value="1"/>
</dbReference>
<dbReference type="GO" id="GO:0004252">
    <property type="term" value="F:serine-type endopeptidase activity"/>
    <property type="evidence" value="ECO:0007669"/>
    <property type="project" value="UniProtKB-UniRule"/>
</dbReference>
<organism evidence="9 10">
    <name type="scientific">Oceanipulchritudo coccoides</name>
    <dbReference type="NCBI Taxonomy" id="2706888"/>
    <lineage>
        <taxon>Bacteria</taxon>
        <taxon>Pseudomonadati</taxon>
        <taxon>Verrucomicrobiota</taxon>
        <taxon>Opitutia</taxon>
        <taxon>Puniceicoccales</taxon>
        <taxon>Oceanipulchritudinaceae</taxon>
        <taxon>Oceanipulchritudo</taxon>
    </lineage>
</organism>
<dbReference type="GO" id="GO:0006515">
    <property type="term" value="P:protein quality control for misfolded or incompletely synthesized proteins"/>
    <property type="evidence" value="ECO:0007669"/>
    <property type="project" value="TreeGrafter"/>
</dbReference>
<reference evidence="9 10" key="1">
    <citation type="submission" date="2020-02" db="EMBL/GenBank/DDBJ databases">
        <title>Albibacoteraceae fam. nov., the first described family within the subdivision 4 Verrucomicrobia.</title>
        <authorList>
            <person name="Xi F."/>
        </authorList>
    </citation>
    <scope>NUCLEOTIDE SEQUENCE [LARGE SCALE GENOMIC DNA]</scope>
    <source>
        <strain evidence="9 10">CK1056</strain>
    </source>
</reference>
<feature type="active site" description="Nucleophile" evidence="6">
    <location>
        <position position="104"/>
    </location>
</feature>
<evidence type="ECO:0000256" key="6">
    <source>
        <dbReference type="HAMAP-Rule" id="MF_00444"/>
    </source>
</evidence>
<keyword evidence="3 6" id="KW-0378">Hydrolase</keyword>
<comment type="catalytic activity">
    <reaction evidence="5 6 7">
        <text>Hydrolysis of proteins to small peptides in the presence of ATP and magnesium. alpha-casein is the usual test substrate. In the absence of ATP, only oligopeptides shorter than five residues are hydrolyzed (such as succinyl-Leu-Tyr-|-NHMec, and Leu-Tyr-Leu-|-Tyr-Trp, in which cleavage of the -Tyr-|-Leu- and -Tyr-|-Trp bonds also occurs).</text>
        <dbReference type="EC" id="3.4.21.92"/>
    </reaction>
</comment>
<evidence type="ECO:0000256" key="2">
    <source>
        <dbReference type="ARBA" id="ARBA00022670"/>
    </source>
</evidence>
<keyword evidence="4 6" id="KW-0720">Serine protease</keyword>
<evidence type="ECO:0000256" key="4">
    <source>
        <dbReference type="ARBA" id="ARBA00022825"/>
    </source>
</evidence>
<keyword evidence="6" id="KW-0963">Cytoplasm</keyword>
<dbReference type="InterPro" id="IPR029045">
    <property type="entry name" value="ClpP/crotonase-like_dom_sf"/>
</dbReference>
<dbReference type="InterPro" id="IPR023562">
    <property type="entry name" value="ClpP/TepA"/>
</dbReference>
<evidence type="ECO:0000313" key="10">
    <source>
        <dbReference type="Proteomes" id="UP000478417"/>
    </source>
</evidence>
<dbReference type="AlphaFoldDB" id="A0A6B2M1Y5"/>
<dbReference type="GO" id="GO:0051117">
    <property type="term" value="F:ATPase binding"/>
    <property type="evidence" value="ECO:0007669"/>
    <property type="project" value="TreeGrafter"/>
</dbReference>